<accession>A0AB38HYW5</accession>
<dbReference type="EMBL" id="SIMR01000001">
    <property type="protein sequence ID" value="TBC13842.1"/>
    <property type="molecule type" value="Genomic_DNA"/>
</dbReference>
<reference evidence="2 3" key="1">
    <citation type="submission" date="2019-02" db="EMBL/GenBank/DDBJ databases">
        <title>The genomic architecture of introgression among sibling species of bacteria.</title>
        <authorList>
            <person name="Cavassim M.I.A."/>
            <person name="Moeskjaer S."/>
            <person name="Moslemi C."/>
            <person name="Fields B."/>
            <person name="Bachmann A."/>
            <person name="Vilhjalmsson B."/>
            <person name="Schierup M.H."/>
            <person name="Young J.P.W."/>
            <person name="Andersen S.U."/>
        </authorList>
    </citation>
    <scope>NUCLEOTIDE SEQUENCE [LARGE SCALE GENOMIC DNA]</scope>
    <source>
        <strain evidence="2 3">SM92</strain>
    </source>
</reference>
<gene>
    <name evidence="2" type="ORF">ELH40_02310</name>
</gene>
<evidence type="ECO:0000313" key="2">
    <source>
        <dbReference type="EMBL" id="TBC13842.1"/>
    </source>
</evidence>
<dbReference type="Proteomes" id="UP000294215">
    <property type="component" value="Unassembled WGS sequence"/>
</dbReference>
<evidence type="ECO:0000313" key="3">
    <source>
        <dbReference type="Proteomes" id="UP000294215"/>
    </source>
</evidence>
<keyword evidence="1" id="KW-0732">Signal</keyword>
<dbReference type="RefSeq" id="WP_018072336.1">
    <property type="nucleotide sequence ID" value="NZ_CP088104.1"/>
</dbReference>
<proteinExistence type="predicted"/>
<protein>
    <submittedName>
        <fullName evidence="2">Uncharacterized protein</fullName>
    </submittedName>
</protein>
<organism evidence="2 3">
    <name type="scientific">Rhizobium ruizarguesonis</name>
    <dbReference type="NCBI Taxonomy" id="2081791"/>
    <lineage>
        <taxon>Bacteria</taxon>
        <taxon>Pseudomonadati</taxon>
        <taxon>Pseudomonadota</taxon>
        <taxon>Alphaproteobacteria</taxon>
        <taxon>Hyphomicrobiales</taxon>
        <taxon>Rhizobiaceae</taxon>
        <taxon>Rhizobium/Agrobacterium group</taxon>
        <taxon>Rhizobium</taxon>
    </lineage>
</organism>
<name>A0AB38HYW5_9HYPH</name>
<evidence type="ECO:0000256" key="1">
    <source>
        <dbReference type="SAM" id="SignalP"/>
    </source>
</evidence>
<dbReference type="AlphaFoldDB" id="A0AB38HYW5"/>
<feature type="signal peptide" evidence="1">
    <location>
        <begin position="1"/>
        <end position="21"/>
    </location>
</feature>
<feature type="chain" id="PRO_5044218360" evidence="1">
    <location>
        <begin position="22"/>
        <end position="160"/>
    </location>
</feature>
<comment type="caution">
    <text evidence="2">The sequence shown here is derived from an EMBL/GenBank/DDBJ whole genome shotgun (WGS) entry which is preliminary data.</text>
</comment>
<sequence length="160" mass="17387">MSCYFPALAALLTLTSVSAQAGDIKGKTSRLPANDCIEIGGMVVTDAGPTYGATEFKCGEKLSLVLERETGRKGNSAVWTVIDRITVSKPTPRHEFLESAFCSSSQFPNDFVLALGEMVEQPDRSYRSENVVAAWRFDIQSEKMTAIPVEGMLCELDPGD</sequence>